<comment type="caution">
    <text evidence="3">The sequence shown here is derived from an EMBL/GenBank/DDBJ whole genome shotgun (WGS) entry which is preliminary data.</text>
</comment>
<organism evidence="3 4">
    <name type="scientific">Aquipuribacter hungaricus</name>
    <dbReference type="NCBI Taxonomy" id="545624"/>
    <lineage>
        <taxon>Bacteria</taxon>
        <taxon>Bacillati</taxon>
        <taxon>Actinomycetota</taxon>
        <taxon>Actinomycetes</taxon>
        <taxon>Micrococcales</taxon>
        <taxon>Intrasporangiaceae</taxon>
        <taxon>Aquipuribacter</taxon>
    </lineage>
</organism>
<evidence type="ECO:0000313" key="4">
    <source>
        <dbReference type="Proteomes" id="UP001595685"/>
    </source>
</evidence>
<evidence type="ECO:0000256" key="1">
    <source>
        <dbReference type="SAM" id="MobiDB-lite"/>
    </source>
</evidence>
<evidence type="ECO:0000259" key="2">
    <source>
        <dbReference type="Pfam" id="PF07811"/>
    </source>
</evidence>
<accession>A0ABV7WE00</accession>
<name>A0ABV7WE00_9MICO</name>
<proteinExistence type="predicted"/>
<evidence type="ECO:0000313" key="3">
    <source>
        <dbReference type="EMBL" id="MFC3687291.1"/>
    </source>
</evidence>
<sequence length="148" mass="15070">MTTRTTLRTRGPRRWRRLGGSGWGGDSGASVVELLGMAPLVVLLTLGTVQVGLWMHERQLVTAAAQEAAHAAAAADLTPGQATAVGEAAASRLLGDSQAVELRSVTVVQAPETATATVSAVGLSMIPGVDLRVTGVASSSVERFVGAP</sequence>
<dbReference type="Pfam" id="PF07811">
    <property type="entry name" value="TadE"/>
    <property type="match status" value="1"/>
</dbReference>
<feature type="region of interest" description="Disordered" evidence="1">
    <location>
        <begin position="1"/>
        <end position="21"/>
    </location>
</feature>
<gene>
    <name evidence="3" type="ORF">ACFOLH_02935</name>
</gene>
<protein>
    <submittedName>
        <fullName evidence="3">TadE/TadG family type IV pilus assembly protein</fullName>
    </submittedName>
</protein>
<dbReference type="RefSeq" id="WP_340288737.1">
    <property type="nucleotide sequence ID" value="NZ_JBBEOI010000003.1"/>
</dbReference>
<keyword evidence="4" id="KW-1185">Reference proteome</keyword>
<feature type="domain" description="TadE-like" evidence="2">
    <location>
        <begin position="28"/>
        <end position="69"/>
    </location>
</feature>
<dbReference type="InterPro" id="IPR012495">
    <property type="entry name" value="TadE-like_dom"/>
</dbReference>
<dbReference type="EMBL" id="JBHRWW010000001">
    <property type="protein sequence ID" value="MFC3687291.1"/>
    <property type="molecule type" value="Genomic_DNA"/>
</dbReference>
<reference evidence="4" key="1">
    <citation type="journal article" date="2019" name="Int. J. Syst. Evol. Microbiol.">
        <title>The Global Catalogue of Microorganisms (GCM) 10K type strain sequencing project: providing services to taxonomists for standard genome sequencing and annotation.</title>
        <authorList>
            <consortium name="The Broad Institute Genomics Platform"/>
            <consortium name="The Broad Institute Genome Sequencing Center for Infectious Disease"/>
            <person name="Wu L."/>
            <person name="Ma J."/>
        </authorList>
    </citation>
    <scope>NUCLEOTIDE SEQUENCE [LARGE SCALE GENOMIC DNA]</scope>
    <source>
        <strain evidence="4">NCAIM B.02333</strain>
    </source>
</reference>
<dbReference type="Proteomes" id="UP001595685">
    <property type="component" value="Unassembled WGS sequence"/>
</dbReference>